<organism evidence="2 3">
    <name type="scientific">candidate division WS6 bacterium GW2011_GWF2_39_15</name>
    <dbReference type="NCBI Taxonomy" id="1619100"/>
    <lineage>
        <taxon>Bacteria</taxon>
        <taxon>Candidatus Dojkabacteria</taxon>
    </lineage>
</organism>
<dbReference type="SUPFAM" id="SSF53098">
    <property type="entry name" value="Ribonuclease H-like"/>
    <property type="match status" value="1"/>
</dbReference>
<gene>
    <name evidence="2" type="ORF">UT34_C0002G0085</name>
</gene>
<evidence type="ECO:0000259" key="1">
    <source>
        <dbReference type="Pfam" id="PF13482"/>
    </source>
</evidence>
<name>A0A0G0MR10_9BACT</name>
<accession>A0A0G0MR10</accession>
<feature type="domain" description="YprB ribonuclease H-like" evidence="1">
    <location>
        <begin position="3"/>
        <end position="149"/>
    </location>
</feature>
<comment type="caution">
    <text evidence="2">The sequence shown here is derived from an EMBL/GenBank/DDBJ whole genome shotgun (WGS) entry which is preliminary data.</text>
</comment>
<dbReference type="STRING" id="1619100.UT34_C0002G0085"/>
<evidence type="ECO:0000313" key="2">
    <source>
        <dbReference type="EMBL" id="KKR05578.1"/>
    </source>
</evidence>
<sequence>MMIFLDVETQNDWTGGATFSVKDLKISYMGVIDENGKEYDFWEKDMEKSRALLESASMIVGYNIFGFDMPVIANYLNGDVMNLPQLDLMVPAFKAIGFRPKLDSLTTATFGESKIGSGADAVRYYASGDFDSLKKYCMEDVRLTKKLYEFGRDKGYIKYYDKSGFIKEVKIDWKLGEKLPPEESGMLSMF</sequence>
<dbReference type="GO" id="GO:0003676">
    <property type="term" value="F:nucleic acid binding"/>
    <property type="evidence" value="ECO:0007669"/>
    <property type="project" value="InterPro"/>
</dbReference>
<evidence type="ECO:0000313" key="3">
    <source>
        <dbReference type="Proteomes" id="UP000034799"/>
    </source>
</evidence>
<dbReference type="EMBL" id="LBWK01000002">
    <property type="protein sequence ID" value="KKR05578.1"/>
    <property type="molecule type" value="Genomic_DNA"/>
</dbReference>
<protein>
    <recommendedName>
        <fullName evidence="1">YprB ribonuclease H-like domain-containing protein</fullName>
    </recommendedName>
</protein>
<reference evidence="2 3" key="1">
    <citation type="journal article" date="2015" name="Nature">
        <title>rRNA introns, odd ribosomes, and small enigmatic genomes across a large radiation of phyla.</title>
        <authorList>
            <person name="Brown C.T."/>
            <person name="Hug L.A."/>
            <person name="Thomas B.C."/>
            <person name="Sharon I."/>
            <person name="Castelle C.J."/>
            <person name="Singh A."/>
            <person name="Wilkins M.J."/>
            <person name="Williams K.H."/>
            <person name="Banfield J.F."/>
        </authorList>
    </citation>
    <scope>NUCLEOTIDE SEQUENCE [LARGE SCALE GENOMIC DNA]</scope>
</reference>
<dbReference type="InterPro" id="IPR012337">
    <property type="entry name" value="RNaseH-like_sf"/>
</dbReference>
<dbReference type="Pfam" id="PF13482">
    <property type="entry name" value="RNase_H_2"/>
    <property type="match status" value="1"/>
</dbReference>
<dbReference type="InterPro" id="IPR036397">
    <property type="entry name" value="RNaseH_sf"/>
</dbReference>
<dbReference type="AlphaFoldDB" id="A0A0G0MR10"/>
<dbReference type="Gene3D" id="3.30.420.10">
    <property type="entry name" value="Ribonuclease H-like superfamily/Ribonuclease H"/>
    <property type="match status" value="1"/>
</dbReference>
<proteinExistence type="predicted"/>
<dbReference type="InterPro" id="IPR038720">
    <property type="entry name" value="YprB_RNase_H-like_dom"/>
</dbReference>
<dbReference type="Proteomes" id="UP000034799">
    <property type="component" value="Unassembled WGS sequence"/>
</dbReference>